<comment type="similarity">
    <text evidence="2 10">Belongs to the outer membrane factor (OMF) (TC 1.B.17) family.</text>
</comment>
<protein>
    <submittedName>
        <fullName evidence="11">Efflux transporter outer membrane subunit</fullName>
    </submittedName>
</protein>
<dbReference type="Pfam" id="PF02321">
    <property type="entry name" value="OEP"/>
    <property type="match status" value="2"/>
</dbReference>
<comment type="function">
    <text evidence="9">Could be involved in resistance to puromycin, acriflavine and tetraphenylarsonium chloride.</text>
</comment>
<evidence type="ECO:0000256" key="9">
    <source>
        <dbReference type="ARBA" id="ARBA00037313"/>
    </source>
</evidence>
<keyword evidence="7 10" id="KW-0564">Palmitate</keyword>
<dbReference type="Proteomes" id="UP000472676">
    <property type="component" value="Unassembled WGS sequence"/>
</dbReference>
<keyword evidence="3 10" id="KW-1134">Transmembrane beta strand</keyword>
<comment type="caution">
    <text evidence="11">The sequence shown here is derived from an EMBL/GenBank/DDBJ whole genome shotgun (WGS) entry which is preliminary data.</text>
</comment>
<dbReference type="PROSITE" id="PS51257">
    <property type="entry name" value="PROKAR_LIPOPROTEIN"/>
    <property type="match status" value="1"/>
</dbReference>
<keyword evidence="5" id="KW-0732">Signal</keyword>
<evidence type="ECO:0000313" key="11">
    <source>
        <dbReference type="EMBL" id="NGY04766.1"/>
    </source>
</evidence>
<keyword evidence="4 10" id="KW-0812">Transmembrane</keyword>
<evidence type="ECO:0000256" key="6">
    <source>
        <dbReference type="ARBA" id="ARBA00023136"/>
    </source>
</evidence>
<evidence type="ECO:0000256" key="7">
    <source>
        <dbReference type="ARBA" id="ARBA00023139"/>
    </source>
</evidence>
<keyword evidence="6 10" id="KW-0472">Membrane</keyword>
<evidence type="ECO:0000256" key="2">
    <source>
        <dbReference type="ARBA" id="ARBA00007613"/>
    </source>
</evidence>
<evidence type="ECO:0000313" key="12">
    <source>
        <dbReference type="Proteomes" id="UP000472676"/>
    </source>
</evidence>
<keyword evidence="12" id="KW-1185">Reference proteome</keyword>
<evidence type="ECO:0000256" key="1">
    <source>
        <dbReference type="ARBA" id="ARBA00004370"/>
    </source>
</evidence>
<dbReference type="SUPFAM" id="SSF56954">
    <property type="entry name" value="Outer membrane efflux proteins (OEP)"/>
    <property type="match status" value="1"/>
</dbReference>
<dbReference type="PANTHER" id="PTHR30203:SF20">
    <property type="entry name" value="MULTIDRUG RESISTANCE OUTER MEMBRANE PROTEIN MDTP-RELATED"/>
    <property type="match status" value="1"/>
</dbReference>
<dbReference type="Gene3D" id="1.20.1600.10">
    <property type="entry name" value="Outer membrane efflux proteins (OEP)"/>
    <property type="match status" value="1"/>
</dbReference>
<evidence type="ECO:0000256" key="5">
    <source>
        <dbReference type="ARBA" id="ARBA00022729"/>
    </source>
</evidence>
<organism evidence="11 12">
    <name type="scientific">Solimonas terrae</name>
    <dbReference type="NCBI Taxonomy" id="1396819"/>
    <lineage>
        <taxon>Bacteria</taxon>
        <taxon>Pseudomonadati</taxon>
        <taxon>Pseudomonadota</taxon>
        <taxon>Gammaproteobacteria</taxon>
        <taxon>Nevskiales</taxon>
        <taxon>Nevskiaceae</taxon>
        <taxon>Solimonas</taxon>
    </lineage>
</organism>
<evidence type="ECO:0000256" key="8">
    <source>
        <dbReference type="ARBA" id="ARBA00023288"/>
    </source>
</evidence>
<dbReference type="EMBL" id="JAAMOW010000004">
    <property type="protein sequence ID" value="NGY04766.1"/>
    <property type="molecule type" value="Genomic_DNA"/>
</dbReference>
<dbReference type="PANTHER" id="PTHR30203">
    <property type="entry name" value="OUTER MEMBRANE CATION EFFLUX PROTEIN"/>
    <property type="match status" value="1"/>
</dbReference>
<name>A0A6M2BQ83_9GAMM</name>
<dbReference type="RefSeq" id="WP_166254806.1">
    <property type="nucleotide sequence ID" value="NZ_JAAMOW010000004.1"/>
</dbReference>
<evidence type="ECO:0000256" key="4">
    <source>
        <dbReference type="ARBA" id="ARBA00022692"/>
    </source>
</evidence>
<gene>
    <name evidence="11" type="ORF">G7Y85_08315</name>
</gene>
<dbReference type="Gene3D" id="2.20.200.10">
    <property type="entry name" value="Outer membrane efflux proteins (OEP)"/>
    <property type="match status" value="1"/>
</dbReference>
<dbReference type="InterPro" id="IPR003423">
    <property type="entry name" value="OMP_efflux"/>
</dbReference>
<sequence length="481" mass="50846">MNDMKTSRVAAALIPLLLMSACVLPPKDEPRVTTVDAQALGLGSDRLQTVSGDWWKAFGDPQLDRLVDDALANNPGLAEALARVRSAQAQAQAAGAATRPGVTLDGQEVRQRFSENYYIPPPYGGGEYWVGQLGANLNWDLDFWGRQADLIDKARLQTQAAALDHASARLALSGSLAQAYLDLYRAYALADIATQAEQQRETLLKLTEDRVRAGLDTQLDVKSAEALLPQARAARLQAESARDLAVHRLAALSGHGADAYDRIGRPQLTLDVALPLPAQLPIDLLAHRPDVLAARARVDAATAGRAAAKAAFYPDISLTAFAGYQAIGLDTLFKGGSGIWGFGPSVHLPLFDAQRLKAGYHGATAEVDAAVASYNDTVLNAVRDVADQLTLSRSEAQQLQQSRQTLSASEAAYALAQKRYAAGLSSQIVVLNAESNVLSARRDVVSLQAALAVARVTLLLTVGGTFDPPTPGTAAGAGASS</sequence>
<evidence type="ECO:0000256" key="10">
    <source>
        <dbReference type="RuleBase" id="RU362097"/>
    </source>
</evidence>
<dbReference type="GO" id="GO:0015562">
    <property type="term" value="F:efflux transmembrane transporter activity"/>
    <property type="evidence" value="ECO:0007669"/>
    <property type="project" value="InterPro"/>
</dbReference>
<comment type="subcellular location">
    <subcellularLocation>
        <location evidence="10">Cell outer membrane</location>
        <topology evidence="10">Lipid-anchor</topology>
    </subcellularLocation>
    <subcellularLocation>
        <location evidence="1">Membrane</location>
    </subcellularLocation>
</comment>
<reference evidence="11 12" key="1">
    <citation type="journal article" date="2014" name="Int. J. Syst. Evol. Microbiol.">
        <title>Solimonas terrae sp. nov., isolated from soil.</title>
        <authorList>
            <person name="Kim S.J."/>
            <person name="Moon J.Y."/>
            <person name="Weon H.Y."/>
            <person name="Ahn J.H."/>
            <person name="Chen W.M."/>
            <person name="Kwon S.W."/>
        </authorList>
    </citation>
    <scope>NUCLEOTIDE SEQUENCE [LARGE SCALE GENOMIC DNA]</scope>
    <source>
        <strain evidence="11 12">KIS83-12</strain>
    </source>
</reference>
<evidence type="ECO:0000256" key="3">
    <source>
        <dbReference type="ARBA" id="ARBA00022452"/>
    </source>
</evidence>
<keyword evidence="8 10" id="KW-0449">Lipoprotein</keyword>
<dbReference type="NCBIfam" id="TIGR01845">
    <property type="entry name" value="outer_NodT"/>
    <property type="match status" value="1"/>
</dbReference>
<proteinExistence type="inferred from homology"/>
<dbReference type="GO" id="GO:0009279">
    <property type="term" value="C:cell outer membrane"/>
    <property type="evidence" value="ECO:0007669"/>
    <property type="project" value="UniProtKB-SubCell"/>
</dbReference>
<accession>A0A6M2BQ83</accession>
<dbReference type="InterPro" id="IPR010131">
    <property type="entry name" value="MdtP/NodT-like"/>
</dbReference>
<dbReference type="AlphaFoldDB" id="A0A6M2BQ83"/>